<name>A0A1W6ZNC9_9HYPH</name>
<dbReference type="OrthoDB" id="9802674at2"/>
<dbReference type="RefSeq" id="WP_086087204.1">
    <property type="nucleotide sequence ID" value="NZ_CP021112.1"/>
</dbReference>
<evidence type="ECO:0000313" key="1">
    <source>
        <dbReference type="EMBL" id="ARP98785.1"/>
    </source>
</evidence>
<reference evidence="1 2" key="1">
    <citation type="submission" date="2017-05" db="EMBL/GenBank/DDBJ databases">
        <title>Full genome sequence of Pseudorhodoplanes sinuspersici.</title>
        <authorList>
            <person name="Dastgheib S.M.M."/>
            <person name="Shavandi M."/>
            <person name="Tirandaz H."/>
        </authorList>
    </citation>
    <scope>NUCLEOTIDE SEQUENCE [LARGE SCALE GENOMIC DNA]</scope>
    <source>
        <strain evidence="1 2">RIPI110</strain>
    </source>
</reference>
<dbReference type="KEGG" id="psin:CAK95_06640"/>
<accession>A0A1W6ZNC9</accession>
<dbReference type="AlphaFoldDB" id="A0A1W6ZNC9"/>
<dbReference type="Proteomes" id="UP000194137">
    <property type="component" value="Chromosome"/>
</dbReference>
<sequence>MSVQSFAIGRRRDVRTAIRILSVVLATSTLVGCNAYRVKETLEVPNDYRKRHQIGLREGTRTVELFIGQSRGSLNPAQRADVLAFAQNWKRDSTGGIVIEVPKGTPNQFAASQAGREINSILMASGMPPQTVAMRSYQPESPAQLPTVRLNYSTIKADAGPCGLWPTDLGPAPEPFYASNKPYWNLGCANQRNLAAMVDNPADLVQPRGETPAWTSRRTMVLEKYRRGESPETIYPNRDRATISDVGN</sequence>
<dbReference type="NCBIfam" id="TIGR02522">
    <property type="entry name" value="pilus_cpaD"/>
    <property type="match status" value="1"/>
</dbReference>
<dbReference type="InterPro" id="IPR019027">
    <property type="entry name" value="Pilus_biogenesis_CpaD-related"/>
</dbReference>
<proteinExistence type="predicted"/>
<dbReference type="STRING" id="1235591.CAK95_06640"/>
<gene>
    <name evidence="1" type="ORF">CAK95_06640</name>
</gene>
<dbReference type="InterPro" id="IPR013361">
    <property type="entry name" value="Pilus_CpaD"/>
</dbReference>
<evidence type="ECO:0000313" key="2">
    <source>
        <dbReference type="Proteomes" id="UP000194137"/>
    </source>
</evidence>
<protein>
    <submittedName>
        <fullName evidence="1">Pilus assembly protein</fullName>
    </submittedName>
</protein>
<dbReference type="EMBL" id="CP021112">
    <property type="protein sequence ID" value="ARP98785.1"/>
    <property type="molecule type" value="Genomic_DNA"/>
</dbReference>
<keyword evidence="2" id="KW-1185">Reference proteome</keyword>
<dbReference type="Pfam" id="PF09476">
    <property type="entry name" value="Pilus_CpaD"/>
    <property type="match status" value="1"/>
</dbReference>
<organism evidence="1 2">
    <name type="scientific">Pseudorhodoplanes sinuspersici</name>
    <dbReference type="NCBI Taxonomy" id="1235591"/>
    <lineage>
        <taxon>Bacteria</taxon>
        <taxon>Pseudomonadati</taxon>
        <taxon>Pseudomonadota</taxon>
        <taxon>Alphaproteobacteria</taxon>
        <taxon>Hyphomicrobiales</taxon>
        <taxon>Pseudorhodoplanes</taxon>
    </lineage>
</organism>